<dbReference type="Proteomes" id="UP000237846">
    <property type="component" value="Unassembled WGS sequence"/>
</dbReference>
<dbReference type="OrthoDB" id="4204381at2"/>
<dbReference type="EMBL" id="PVZC01000001">
    <property type="protein sequence ID" value="PRY02148.1"/>
    <property type="molecule type" value="Genomic_DNA"/>
</dbReference>
<feature type="transmembrane region" description="Helical" evidence="2">
    <location>
        <begin position="12"/>
        <end position="30"/>
    </location>
</feature>
<gene>
    <name evidence="3" type="ORF">CLV72_101749</name>
</gene>
<evidence type="ECO:0000313" key="4">
    <source>
        <dbReference type="Proteomes" id="UP000237846"/>
    </source>
</evidence>
<organism evidence="3 4">
    <name type="scientific">Allonocardiopsis opalescens</name>
    <dbReference type="NCBI Taxonomy" id="1144618"/>
    <lineage>
        <taxon>Bacteria</taxon>
        <taxon>Bacillati</taxon>
        <taxon>Actinomycetota</taxon>
        <taxon>Actinomycetes</taxon>
        <taxon>Streptosporangiales</taxon>
        <taxon>Allonocardiopsis</taxon>
    </lineage>
</organism>
<sequence>MLDFIPLPPWRYTLLGLAGLVLAVVGLIAVEAALPGRLPLAPCPLTTEGGPAEHPSRYTGSADAYAGPGPHPVVHHLLAGPAGGGPLDYYEGGTPLPEEWDAGDSPERAPLVLCEYVIAGGTVGRCDYRPGFDGVEVTSLPLVRTTRDFRLYEARTGELVAEFELEGTSGCPDRMTYRSERPERVEQSADPDELRERLRPFVEGRP</sequence>
<reference evidence="3 4" key="1">
    <citation type="submission" date="2018-03" db="EMBL/GenBank/DDBJ databases">
        <title>Genomic Encyclopedia of Archaeal and Bacterial Type Strains, Phase II (KMG-II): from individual species to whole genera.</title>
        <authorList>
            <person name="Goeker M."/>
        </authorList>
    </citation>
    <scope>NUCLEOTIDE SEQUENCE [LARGE SCALE GENOMIC DNA]</scope>
    <source>
        <strain evidence="3 4">DSM 45601</strain>
    </source>
</reference>
<dbReference type="RefSeq" id="WP_106239171.1">
    <property type="nucleotide sequence ID" value="NZ_PVZC01000001.1"/>
</dbReference>
<feature type="region of interest" description="Disordered" evidence="1">
    <location>
        <begin position="171"/>
        <end position="206"/>
    </location>
</feature>
<evidence type="ECO:0000256" key="1">
    <source>
        <dbReference type="SAM" id="MobiDB-lite"/>
    </source>
</evidence>
<evidence type="ECO:0000256" key="2">
    <source>
        <dbReference type="SAM" id="Phobius"/>
    </source>
</evidence>
<keyword evidence="2" id="KW-0472">Membrane</keyword>
<dbReference type="AlphaFoldDB" id="A0A2T0QE11"/>
<proteinExistence type="predicted"/>
<protein>
    <submittedName>
        <fullName evidence="3">Uncharacterized protein</fullName>
    </submittedName>
</protein>
<name>A0A2T0QE11_9ACTN</name>
<comment type="caution">
    <text evidence="3">The sequence shown here is derived from an EMBL/GenBank/DDBJ whole genome shotgun (WGS) entry which is preliminary data.</text>
</comment>
<keyword evidence="2" id="KW-1133">Transmembrane helix</keyword>
<keyword evidence="2" id="KW-0812">Transmembrane</keyword>
<evidence type="ECO:0000313" key="3">
    <source>
        <dbReference type="EMBL" id="PRY02148.1"/>
    </source>
</evidence>
<feature type="compositionally biased region" description="Basic and acidic residues" evidence="1">
    <location>
        <begin position="175"/>
        <end position="206"/>
    </location>
</feature>
<keyword evidence="4" id="KW-1185">Reference proteome</keyword>
<accession>A0A2T0QE11</accession>